<sequence>MQNQNNPLALGYIMALSAAVMWGVSGTCAQYLFEEKGVSPSWLVCWRMVIAGSLLLSFAIFRKNSDARLIWRKKRDIWEILIFSTLGMVAVQFTYFYSISLSNAATATVLQYVGPVFVVGFYAVKLRRLPKPNEYIALALALTGTFLLVTHGSFEALVISEEALLWGLLSAISLAVYTIQPVQLLRRFSAPTVTGWGMFIGGLIYLLASNPWYLSGTWDVGTFLAFAYIILLGTVIPFSIFLASLNSIGAQTASLLCSVEPLSAALVAVAWLGVTFTGMDWLGTFFVVITVTLLTLSKRPVKLPALRAYWKGKVG</sequence>
<keyword evidence="5 6" id="KW-0472">Membrane</keyword>
<keyword evidence="4 6" id="KW-1133">Transmembrane helix</keyword>
<feature type="domain" description="EamA" evidence="7">
    <location>
        <begin position="163"/>
        <end position="295"/>
    </location>
</feature>
<protein>
    <submittedName>
        <fullName evidence="8">EamA family transporter</fullName>
    </submittedName>
</protein>
<accession>A0A951MFY7</accession>
<evidence type="ECO:0000256" key="2">
    <source>
        <dbReference type="ARBA" id="ARBA00007362"/>
    </source>
</evidence>
<organism evidence="8 9">
    <name type="scientific">Arthrospiribacter ruber</name>
    <dbReference type="NCBI Taxonomy" id="2487934"/>
    <lineage>
        <taxon>Bacteria</taxon>
        <taxon>Pseudomonadati</taxon>
        <taxon>Bacteroidota</taxon>
        <taxon>Cytophagia</taxon>
        <taxon>Cytophagales</taxon>
        <taxon>Cyclobacteriaceae</taxon>
        <taxon>Arthrospiribacter</taxon>
    </lineage>
</organism>
<feature type="domain" description="EamA" evidence="7">
    <location>
        <begin position="10"/>
        <end position="149"/>
    </location>
</feature>
<dbReference type="AlphaFoldDB" id="A0A951MFY7"/>
<evidence type="ECO:0000256" key="6">
    <source>
        <dbReference type="SAM" id="Phobius"/>
    </source>
</evidence>
<keyword evidence="3 6" id="KW-0812">Transmembrane</keyword>
<dbReference type="InterPro" id="IPR000620">
    <property type="entry name" value="EamA_dom"/>
</dbReference>
<feature type="transmembrane region" description="Helical" evidence="6">
    <location>
        <begin position="80"/>
        <end position="98"/>
    </location>
</feature>
<feature type="transmembrane region" description="Helical" evidence="6">
    <location>
        <begin position="136"/>
        <end position="157"/>
    </location>
</feature>
<dbReference type="PANTHER" id="PTHR32322">
    <property type="entry name" value="INNER MEMBRANE TRANSPORTER"/>
    <property type="match status" value="1"/>
</dbReference>
<feature type="transmembrane region" description="Helical" evidence="6">
    <location>
        <begin position="220"/>
        <end position="243"/>
    </location>
</feature>
<dbReference type="PANTHER" id="PTHR32322:SF2">
    <property type="entry name" value="EAMA DOMAIN-CONTAINING PROTEIN"/>
    <property type="match status" value="1"/>
</dbReference>
<evidence type="ECO:0000313" key="8">
    <source>
        <dbReference type="EMBL" id="MBW3470157.1"/>
    </source>
</evidence>
<evidence type="ECO:0000256" key="1">
    <source>
        <dbReference type="ARBA" id="ARBA00004141"/>
    </source>
</evidence>
<dbReference type="InterPro" id="IPR050638">
    <property type="entry name" value="AA-Vitamin_Transporters"/>
</dbReference>
<dbReference type="GO" id="GO:0016020">
    <property type="term" value="C:membrane"/>
    <property type="evidence" value="ECO:0007669"/>
    <property type="project" value="UniProtKB-SubCell"/>
</dbReference>
<evidence type="ECO:0000256" key="3">
    <source>
        <dbReference type="ARBA" id="ARBA00022692"/>
    </source>
</evidence>
<dbReference type="Proteomes" id="UP000727490">
    <property type="component" value="Unassembled WGS sequence"/>
</dbReference>
<name>A0A951MFY7_9BACT</name>
<feature type="transmembrane region" description="Helical" evidence="6">
    <location>
        <begin position="12"/>
        <end position="33"/>
    </location>
</feature>
<gene>
    <name evidence="8" type="ORF">EGN73_20410</name>
</gene>
<comment type="similarity">
    <text evidence="2">Belongs to the EamA transporter family.</text>
</comment>
<evidence type="ECO:0000313" key="9">
    <source>
        <dbReference type="Proteomes" id="UP000727490"/>
    </source>
</evidence>
<feature type="transmembrane region" description="Helical" evidence="6">
    <location>
        <begin position="104"/>
        <end position="124"/>
    </location>
</feature>
<comment type="subcellular location">
    <subcellularLocation>
        <location evidence="1">Membrane</location>
        <topology evidence="1">Multi-pass membrane protein</topology>
    </subcellularLocation>
</comment>
<feature type="transmembrane region" description="Helical" evidence="6">
    <location>
        <begin position="188"/>
        <end position="208"/>
    </location>
</feature>
<dbReference type="Pfam" id="PF00892">
    <property type="entry name" value="EamA"/>
    <property type="match status" value="2"/>
</dbReference>
<feature type="transmembrane region" description="Helical" evidence="6">
    <location>
        <begin position="163"/>
        <end position="179"/>
    </location>
</feature>
<proteinExistence type="inferred from homology"/>
<dbReference type="SUPFAM" id="SSF103481">
    <property type="entry name" value="Multidrug resistance efflux transporter EmrE"/>
    <property type="match status" value="2"/>
</dbReference>
<dbReference type="EMBL" id="RPHB01000012">
    <property type="protein sequence ID" value="MBW3470157.1"/>
    <property type="molecule type" value="Genomic_DNA"/>
</dbReference>
<keyword evidence="9" id="KW-1185">Reference proteome</keyword>
<feature type="transmembrane region" description="Helical" evidence="6">
    <location>
        <begin position="39"/>
        <end position="60"/>
    </location>
</feature>
<evidence type="ECO:0000259" key="7">
    <source>
        <dbReference type="Pfam" id="PF00892"/>
    </source>
</evidence>
<reference evidence="8 9" key="1">
    <citation type="journal article" date="2020" name="Syst. Appl. Microbiol.">
        <title>Arthrospiribacter ruber gen. nov., sp. nov., a novel bacterium isolated from Arthrospira cultures.</title>
        <authorList>
            <person name="Waleron M."/>
            <person name="Misztak A."/>
            <person name="Waleron M.M."/>
            <person name="Furmaniak M."/>
            <person name="Mrozik A."/>
            <person name="Waleron K."/>
        </authorList>
    </citation>
    <scope>NUCLEOTIDE SEQUENCE [LARGE SCALE GENOMIC DNA]</scope>
    <source>
        <strain evidence="8 9">DPMB0001</strain>
    </source>
</reference>
<dbReference type="InterPro" id="IPR037185">
    <property type="entry name" value="EmrE-like"/>
</dbReference>
<comment type="caution">
    <text evidence="8">The sequence shown here is derived from an EMBL/GenBank/DDBJ whole genome shotgun (WGS) entry which is preliminary data.</text>
</comment>
<evidence type="ECO:0000256" key="5">
    <source>
        <dbReference type="ARBA" id="ARBA00023136"/>
    </source>
</evidence>
<feature type="transmembrane region" description="Helical" evidence="6">
    <location>
        <begin position="280"/>
        <end position="297"/>
    </location>
</feature>
<feature type="transmembrane region" description="Helical" evidence="6">
    <location>
        <begin position="255"/>
        <end position="274"/>
    </location>
</feature>
<evidence type="ECO:0000256" key="4">
    <source>
        <dbReference type="ARBA" id="ARBA00022989"/>
    </source>
</evidence>